<reference evidence="1 2" key="1">
    <citation type="submission" date="2021-10" db="EMBL/GenBank/DDBJ databases">
        <title>Anaerobic single-cell dispensing facilitates the cultivation of human gut bacteria.</title>
        <authorList>
            <person name="Afrizal A."/>
        </authorList>
    </citation>
    <scope>NUCLEOTIDE SEQUENCE [LARGE SCALE GENOMIC DNA]</scope>
    <source>
        <strain evidence="1 2">CLA-AA-H200</strain>
    </source>
</reference>
<dbReference type="RefSeq" id="WP_227709107.1">
    <property type="nucleotide sequence ID" value="NZ_JAJEQX010000050.1"/>
</dbReference>
<keyword evidence="2" id="KW-1185">Reference proteome</keyword>
<comment type="caution">
    <text evidence="1">The sequence shown here is derived from an EMBL/GenBank/DDBJ whole genome shotgun (WGS) entry which is preliminary data.</text>
</comment>
<dbReference type="EMBL" id="JAJEQX010000050">
    <property type="protein sequence ID" value="MCC2256129.1"/>
    <property type="molecule type" value="Genomic_DNA"/>
</dbReference>
<evidence type="ECO:0000313" key="2">
    <source>
        <dbReference type="Proteomes" id="UP001198151"/>
    </source>
</evidence>
<name>A0ABS8G2R0_9FIRM</name>
<proteinExistence type="predicted"/>
<dbReference type="Proteomes" id="UP001198151">
    <property type="component" value="Unassembled WGS sequence"/>
</dbReference>
<gene>
    <name evidence="1" type="ORF">LKD70_17225</name>
</gene>
<protein>
    <submittedName>
        <fullName evidence="1">Uncharacterized protein</fullName>
    </submittedName>
</protein>
<accession>A0ABS8G2R0</accession>
<evidence type="ECO:0000313" key="1">
    <source>
        <dbReference type="EMBL" id="MCC2256129.1"/>
    </source>
</evidence>
<organism evidence="1 2">
    <name type="scientific">Ruminococcus turbiniformis</name>
    <dbReference type="NCBI Taxonomy" id="2881258"/>
    <lineage>
        <taxon>Bacteria</taxon>
        <taxon>Bacillati</taxon>
        <taxon>Bacillota</taxon>
        <taxon>Clostridia</taxon>
        <taxon>Eubacteriales</taxon>
        <taxon>Oscillospiraceae</taxon>
        <taxon>Ruminococcus</taxon>
    </lineage>
</organism>
<sequence>MAEWKNVTDTFSEEGNTIQYKDLRHREWRESLYSVVMDVIEVCPAVFWGDVRLKKEYRRRY</sequence>